<dbReference type="EMBL" id="AP024702">
    <property type="protein sequence ID" value="BCX49104.1"/>
    <property type="molecule type" value="Genomic_DNA"/>
</dbReference>
<feature type="region of interest" description="Disordered" evidence="1">
    <location>
        <begin position="72"/>
        <end position="99"/>
    </location>
</feature>
<accession>A0ABN6H914</accession>
<feature type="region of interest" description="Disordered" evidence="1">
    <location>
        <begin position="199"/>
        <end position="218"/>
    </location>
</feature>
<feature type="transmembrane region" description="Helical" evidence="2">
    <location>
        <begin position="109"/>
        <end position="130"/>
    </location>
</feature>
<feature type="transmembrane region" description="Helical" evidence="2">
    <location>
        <begin position="170"/>
        <end position="188"/>
    </location>
</feature>
<evidence type="ECO:0000256" key="2">
    <source>
        <dbReference type="SAM" id="Phobius"/>
    </source>
</evidence>
<keyword evidence="4" id="KW-1185">Reference proteome</keyword>
<evidence type="ECO:0000256" key="1">
    <source>
        <dbReference type="SAM" id="MobiDB-lite"/>
    </source>
</evidence>
<name>A0ABN6H914_9BACT</name>
<reference evidence="3 4" key="1">
    <citation type="submission" date="2021-06" db="EMBL/GenBank/DDBJ databases">
        <title>Complete genome of Haloferula helveola possessing various polysaccharide degrading enzymes.</title>
        <authorList>
            <person name="Takami H."/>
            <person name="Huang C."/>
            <person name="Hamasaki K."/>
        </authorList>
    </citation>
    <scope>NUCLEOTIDE SEQUENCE [LARGE SCALE GENOMIC DNA]</scope>
    <source>
        <strain evidence="3 4">CN-1</strain>
    </source>
</reference>
<feature type="transmembrane region" description="Helical" evidence="2">
    <location>
        <begin position="145"/>
        <end position="163"/>
    </location>
</feature>
<dbReference type="Proteomes" id="UP001374893">
    <property type="component" value="Chromosome"/>
</dbReference>
<evidence type="ECO:0000313" key="4">
    <source>
        <dbReference type="Proteomes" id="UP001374893"/>
    </source>
</evidence>
<keyword evidence="2" id="KW-0472">Membrane</keyword>
<evidence type="ECO:0000313" key="3">
    <source>
        <dbReference type="EMBL" id="BCX49104.1"/>
    </source>
</evidence>
<keyword evidence="2" id="KW-0812">Transmembrane</keyword>
<evidence type="ECO:0008006" key="5">
    <source>
        <dbReference type="Google" id="ProtNLM"/>
    </source>
</evidence>
<proteinExistence type="predicted"/>
<dbReference type="RefSeq" id="WP_338685562.1">
    <property type="nucleotide sequence ID" value="NZ_AP024702.1"/>
</dbReference>
<organism evidence="3 4">
    <name type="scientific">Haloferula helveola</name>
    <dbReference type="NCBI Taxonomy" id="490095"/>
    <lineage>
        <taxon>Bacteria</taxon>
        <taxon>Pseudomonadati</taxon>
        <taxon>Verrucomicrobiota</taxon>
        <taxon>Verrucomicrobiia</taxon>
        <taxon>Verrucomicrobiales</taxon>
        <taxon>Verrucomicrobiaceae</taxon>
        <taxon>Haloferula</taxon>
    </lineage>
</organism>
<gene>
    <name evidence="3" type="ORF">HAHE_30120</name>
</gene>
<keyword evidence="2" id="KW-1133">Transmembrane helix</keyword>
<sequence>MLSTVMEDADQESRMVSIRCPGCGQRFKVGPELKGKMVECGTCDRRFRVEEDIMIRDRKFYPGERRDPSLQRFSRVPLRSGPEPAFETANTSPEPDPRSFVEPVSPLRVILGFAGVTGAAVVALILIFGGGPGGLLDGTAMDKRLVFAGFTALVAWVLLFFANPTQRIKAVVGGLLISAALLSLPFLFTKGLPIESAGDGGLGGPIDPGPPTEPTVDPETPYDELKQEMGYGKLAEAIESYGSDGLSQGRTAIGIWLRDVRLYNKQQIVEYLMRATDAGERSWIYSRPPSDYLMVLYDVRPELGPVRKSCERFGKVGRVLNDLQVIEVVVDNDRFVQGPLDKLQDSSDPSFYELNRRELESIDLHRAGAAVRRLVPVEPRLYRDDIVRRMQELLEEGGIELKRDVARALSVWAQSGDGSVAAVRKAASELMEEGEDVPRSVVEFLVGNRDLDSIPLIHGLWREDSKEWEALYGDMGPRIETSLLSSLPELTPTLKLSAVRLLGRVGTSSSLPKLSEEKEGAVSELAVTIEQAINAIESRQE</sequence>
<protein>
    <recommendedName>
        <fullName evidence="5">HEAT repeat domain-containing protein</fullName>
    </recommendedName>
</protein>